<reference evidence="3 4" key="1">
    <citation type="submission" date="2018-12" db="EMBL/GenBank/DDBJ databases">
        <authorList>
            <person name="Yang Y."/>
        </authorList>
    </citation>
    <scope>NUCLEOTIDE SEQUENCE [LARGE SCALE GENOMIC DNA]</scope>
    <source>
        <strain evidence="3 4">GSF71</strain>
    </source>
</reference>
<dbReference type="Pfam" id="PF07007">
    <property type="entry name" value="LprI"/>
    <property type="match status" value="1"/>
</dbReference>
<dbReference type="OrthoDB" id="5974484at2"/>
<keyword evidence="4" id="KW-1185">Reference proteome</keyword>
<dbReference type="EMBL" id="RZIJ01000008">
    <property type="protein sequence ID" value="RUQ71357.1"/>
    <property type="molecule type" value="Genomic_DNA"/>
</dbReference>
<feature type="signal peptide" evidence="1">
    <location>
        <begin position="1"/>
        <end position="20"/>
    </location>
</feature>
<proteinExistence type="predicted"/>
<dbReference type="Proteomes" id="UP000280346">
    <property type="component" value="Unassembled WGS sequence"/>
</dbReference>
<feature type="chain" id="PRO_5018643208" evidence="1">
    <location>
        <begin position="21"/>
        <end position="224"/>
    </location>
</feature>
<sequence length="224" mass="23467">MRFRLIPALVLLALPSAAGAASFPCAKASTATETAICADSVTSKLDERLSAAYRAALKRLSGASPEDGAAGTAVKADQKAWIADRNACGNAVPCLRMAYERRLAVLSFRPDPGAPKPADRYVGTFDYEGFVGIAAMALRDGRVAVSVSGAEPTNARWVCDFSGVGSLDAAGRLVVGTPNDEGEGLVLQAKGTSVVEIPETPHNKVASSNWCGFNGSVLFEYRRK</sequence>
<protein>
    <submittedName>
        <fullName evidence="3">DUF1311 domain-containing protein</fullName>
    </submittedName>
</protein>
<name>A0A3S0WZB4_9PROT</name>
<organism evidence="3 4">
    <name type="scientific">Azospirillum doebereinerae</name>
    <dbReference type="NCBI Taxonomy" id="92933"/>
    <lineage>
        <taxon>Bacteria</taxon>
        <taxon>Pseudomonadati</taxon>
        <taxon>Pseudomonadota</taxon>
        <taxon>Alphaproteobacteria</taxon>
        <taxon>Rhodospirillales</taxon>
        <taxon>Azospirillaceae</taxon>
        <taxon>Azospirillum</taxon>
    </lineage>
</organism>
<accession>A0A3S0WZB4</accession>
<comment type="caution">
    <text evidence="3">The sequence shown here is derived from an EMBL/GenBank/DDBJ whole genome shotgun (WGS) entry which is preliminary data.</text>
</comment>
<evidence type="ECO:0000259" key="2">
    <source>
        <dbReference type="Pfam" id="PF07007"/>
    </source>
</evidence>
<dbReference type="InterPro" id="IPR052755">
    <property type="entry name" value="Lysozyme_Inhibitor_LprI"/>
</dbReference>
<dbReference type="PANTHER" id="PTHR37549:SF1">
    <property type="entry name" value="LIPOPROTEIN LPRI"/>
    <property type="match status" value="1"/>
</dbReference>
<keyword evidence="1" id="KW-0732">Signal</keyword>
<evidence type="ECO:0000256" key="1">
    <source>
        <dbReference type="SAM" id="SignalP"/>
    </source>
</evidence>
<dbReference type="PANTHER" id="PTHR37549">
    <property type="entry name" value="LIPOPROTEIN LPRI"/>
    <property type="match status" value="1"/>
</dbReference>
<dbReference type="AlphaFoldDB" id="A0A3S0WZB4"/>
<dbReference type="InterPro" id="IPR009739">
    <property type="entry name" value="LprI-like_N"/>
</dbReference>
<gene>
    <name evidence="3" type="ORF">EJ913_11895</name>
</gene>
<feature type="domain" description="Lysozyme inhibitor LprI-like N-terminal" evidence="2">
    <location>
        <begin position="25"/>
        <end position="88"/>
    </location>
</feature>
<evidence type="ECO:0000313" key="3">
    <source>
        <dbReference type="EMBL" id="RUQ71357.1"/>
    </source>
</evidence>
<evidence type="ECO:0000313" key="4">
    <source>
        <dbReference type="Proteomes" id="UP000280346"/>
    </source>
</evidence>
<dbReference type="Gene3D" id="1.20.1270.180">
    <property type="match status" value="1"/>
</dbReference>
<dbReference type="GO" id="GO:0005576">
    <property type="term" value="C:extracellular region"/>
    <property type="evidence" value="ECO:0007669"/>
    <property type="project" value="TreeGrafter"/>
</dbReference>
<dbReference type="RefSeq" id="WP_126998047.1">
    <property type="nucleotide sequence ID" value="NZ_JBNPXW010000003.1"/>
</dbReference>